<dbReference type="AlphaFoldDB" id="A0A829PW27"/>
<dbReference type="Proteomes" id="UP000019854">
    <property type="component" value="Unassembled WGS sequence"/>
</dbReference>
<gene>
    <name evidence="1" type="ORF">L829_4798</name>
</gene>
<sequence>MPQLLSDFSGGRLRQSRRVWQILPHTYRLGLSASPPQPAGV</sequence>
<proteinExistence type="predicted"/>
<dbReference type="EMBL" id="JAOX01000001">
    <property type="protein sequence ID" value="ETZ91208.1"/>
    <property type="molecule type" value="Genomic_DNA"/>
</dbReference>
<protein>
    <submittedName>
        <fullName evidence="1">Uncharacterized protein</fullName>
    </submittedName>
</protein>
<accession>A0A829PW27</accession>
<evidence type="ECO:0000313" key="1">
    <source>
        <dbReference type="EMBL" id="ETZ91208.1"/>
    </source>
</evidence>
<reference evidence="1 2" key="1">
    <citation type="submission" date="2014-01" db="EMBL/GenBank/DDBJ databases">
        <authorList>
            <person name="Zelazny A."/>
            <person name="Olivier K."/>
            <person name="Sampaio E.P."/>
            <person name="Holland S.M."/>
            <person name="Tallon L.J."/>
            <person name="Sadzewicz L.K."/>
            <person name="Sengamalay N."/>
            <person name="Fraser C.M."/>
            <person name="Hine E."/>
            <person name="Shefchek K.A."/>
            <person name="Das S.P."/>
            <person name="Shallom S.J."/>
            <person name="Agrawal S."/>
            <person name="Tettelin H."/>
        </authorList>
    </citation>
    <scope>NUCLEOTIDE SEQUENCE [LARGE SCALE GENOMIC DNA]</scope>
    <source>
        <strain evidence="1 2">MAB_030201_1075</strain>
    </source>
</reference>
<comment type="caution">
    <text evidence="1">The sequence shown here is derived from an EMBL/GenBank/DDBJ whole genome shotgun (WGS) entry which is preliminary data.</text>
</comment>
<name>A0A829PW27_9MYCO</name>
<organism evidence="1 2">
    <name type="scientific">Mycobacteroides abscessus MAB_030201_1075</name>
    <dbReference type="NCBI Taxonomy" id="1335410"/>
    <lineage>
        <taxon>Bacteria</taxon>
        <taxon>Bacillati</taxon>
        <taxon>Actinomycetota</taxon>
        <taxon>Actinomycetes</taxon>
        <taxon>Mycobacteriales</taxon>
        <taxon>Mycobacteriaceae</taxon>
        <taxon>Mycobacteroides</taxon>
        <taxon>Mycobacteroides abscessus</taxon>
    </lineage>
</organism>
<evidence type="ECO:0000313" key="2">
    <source>
        <dbReference type="Proteomes" id="UP000019854"/>
    </source>
</evidence>